<dbReference type="CDD" id="cd16841">
    <property type="entry name" value="RraA_family"/>
    <property type="match status" value="1"/>
</dbReference>
<dbReference type="GO" id="GO:0047443">
    <property type="term" value="F:4-hydroxy-4-methyl-2-oxoglutarate aldolase activity"/>
    <property type="evidence" value="ECO:0007669"/>
    <property type="project" value="UniProtKB-EC"/>
</dbReference>
<dbReference type="NCBIfam" id="TIGR01935">
    <property type="entry name" value="NOT-MenG"/>
    <property type="match status" value="1"/>
</dbReference>
<comment type="catalytic activity">
    <reaction evidence="1 10">
        <text>4-hydroxy-4-methyl-2-oxoglutarate = 2 pyruvate</text>
        <dbReference type="Rhea" id="RHEA:22748"/>
        <dbReference type="ChEBI" id="CHEBI:15361"/>
        <dbReference type="ChEBI" id="CHEBI:58276"/>
        <dbReference type="EC" id="4.1.3.17"/>
    </reaction>
</comment>
<dbReference type="GO" id="GO:0046872">
    <property type="term" value="F:metal ion binding"/>
    <property type="evidence" value="ECO:0007669"/>
    <property type="project" value="UniProtKB-KW"/>
</dbReference>
<evidence type="ECO:0000256" key="5">
    <source>
        <dbReference type="ARBA" id="ARBA00022723"/>
    </source>
</evidence>
<evidence type="ECO:0000256" key="6">
    <source>
        <dbReference type="ARBA" id="ARBA00023239"/>
    </source>
</evidence>
<evidence type="ECO:0000256" key="7">
    <source>
        <dbReference type="ARBA" id="ARBA00025046"/>
    </source>
</evidence>
<proteinExistence type="inferred from homology"/>
<accession>A0A4S2HE35</accession>
<evidence type="ECO:0000256" key="3">
    <source>
        <dbReference type="ARBA" id="ARBA00008621"/>
    </source>
</evidence>
<dbReference type="SUPFAM" id="SSF89562">
    <property type="entry name" value="RraA-like"/>
    <property type="match status" value="1"/>
</dbReference>
<dbReference type="PANTHER" id="PTHR33254:SF4">
    <property type="entry name" value="4-HYDROXY-4-METHYL-2-OXOGLUTARATE ALDOLASE 3-RELATED"/>
    <property type="match status" value="1"/>
</dbReference>
<dbReference type="GO" id="GO:0008948">
    <property type="term" value="F:oxaloacetate decarboxylase activity"/>
    <property type="evidence" value="ECO:0007669"/>
    <property type="project" value="UniProtKB-EC"/>
</dbReference>
<dbReference type="Pfam" id="PF03737">
    <property type="entry name" value="RraA-like"/>
    <property type="match status" value="1"/>
</dbReference>
<gene>
    <name evidence="11" type="ORF">E5162_03335</name>
</gene>
<dbReference type="InterPro" id="IPR010203">
    <property type="entry name" value="RraA"/>
</dbReference>
<dbReference type="RefSeq" id="WP_135943516.1">
    <property type="nucleotide sequence ID" value="NZ_BMEI01000001.1"/>
</dbReference>
<reference evidence="11 12" key="1">
    <citation type="journal article" date="2013" name="Int. J. Syst. Evol. Microbiol.">
        <title>Marinicauda pacifica gen. nov., sp. nov., a prosthecate alphaproteobacterium of the family Hyphomonadaceae isolated from deep seawater.</title>
        <authorList>
            <person name="Zhang X.Y."/>
            <person name="Li G.W."/>
            <person name="Wang C.S."/>
            <person name="Zhang Y.J."/>
            <person name="Xu X.W."/>
            <person name="Li H."/>
            <person name="Liu A."/>
            <person name="Liu C."/>
            <person name="Xie B.B."/>
            <person name="Qin Q.L."/>
            <person name="Xu Z."/>
            <person name="Chen X.L."/>
            <person name="Zhou B.C."/>
            <person name="Zhang Y.Z."/>
        </authorList>
    </citation>
    <scope>NUCLEOTIDE SEQUENCE [LARGE SCALE GENOMIC DNA]</scope>
    <source>
        <strain evidence="11 12">P-1 km-3</strain>
    </source>
</reference>
<comment type="cofactor">
    <cofactor evidence="2 10">
        <name>a divalent metal cation</name>
        <dbReference type="ChEBI" id="CHEBI:60240"/>
    </cofactor>
</comment>
<keyword evidence="9" id="KW-0460">Magnesium</keyword>
<dbReference type="InterPro" id="IPR005493">
    <property type="entry name" value="RraA/RraA-like"/>
</dbReference>
<evidence type="ECO:0000313" key="11">
    <source>
        <dbReference type="EMBL" id="TGY94320.1"/>
    </source>
</evidence>
<feature type="binding site" evidence="9">
    <location>
        <position position="100"/>
    </location>
    <ligand>
        <name>Mg(2+)</name>
        <dbReference type="ChEBI" id="CHEBI:18420"/>
    </ligand>
</feature>
<sequence length="165" mass="17255">MTETIRTADLCDAHPDTMRVFLPGLQSFGGVALFHGPCVTLRTVDDNSVVKDCLGEPGEGRVLVVDNAGSLRRALVGGNLAELGARNGWAGLIVNGAIRDRHELAGIEIGILALASVSMKTDKRGIGTLGVPVSVRGVTVDPGDWIYADLDGVVSAPHPVHDTHS</sequence>
<dbReference type="InterPro" id="IPR036704">
    <property type="entry name" value="RraA/RraA-like_sf"/>
</dbReference>
<comment type="function">
    <text evidence="7 10">Catalyzes the aldol cleavage of 4-hydroxy-4-methyl-2-oxoglutarate (HMG) into 2 molecules of pyruvate. Also contains a secondary oxaloacetate (OAA) decarboxylase activity due to the common pyruvate enolate transition state formed following C-C bond cleavage in the retro-aldol and decarboxylation reactions.</text>
</comment>
<evidence type="ECO:0000256" key="9">
    <source>
        <dbReference type="PIRSR" id="PIRSR605493-1"/>
    </source>
</evidence>
<comment type="catalytic activity">
    <reaction evidence="8 10">
        <text>oxaloacetate + H(+) = pyruvate + CO2</text>
        <dbReference type="Rhea" id="RHEA:15641"/>
        <dbReference type="ChEBI" id="CHEBI:15361"/>
        <dbReference type="ChEBI" id="CHEBI:15378"/>
        <dbReference type="ChEBI" id="CHEBI:16452"/>
        <dbReference type="ChEBI" id="CHEBI:16526"/>
        <dbReference type="EC" id="4.1.1.112"/>
    </reaction>
</comment>
<evidence type="ECO:0000256" key="2">
    <source>
        <dbReference type="ARBA" id="ARBA00001968"/>
    </source>
</evidence>
<dbReference type="AlphaFoldDB" id="A0A4S2HE35"/>
<keyword evidence="6 10" id="KW-0456">Lyase</keyword>
<name>A0A4S2HE35_9PROT</name>
<dbReference type="PANTHER" id="PTHR33254">
    <property type="entry name" value="4-HYDROXY-4-METHYL-2-OXOGLUTARATE ALDOLASE 3-RELATED"/>
    <property type="match status" value="1"/>
</dbReference>
<dbReference type="GO" id="GO:0051252">
    <property type="term" value="P:regulation of RNA metabolic process"/>
    <property type="evidence" value="ECO:0007669"/>
    <property type="project" value="InterPro"/>
</dbReference>
<comment type="caution">
    <text evidence="11">The sequence shown here is derived from an EMBL/GenBank/DDBJ whole genome shotgun (WGS) entry which is preliminary data.</text>
</comment>
<evidence type="ECO:0000256" key="4">
    <source>
        <dbReference type="ARBA" id="ARBA00011233"/>
    </source>
</evidence>
<organism evidence="11 12">
    <name type="scientific">Marinicauda pacifica</name>
    <dbReference type="NCBI Taxonomy" id="1133559"/>
    <lineage>
        <taxon>Bacteria</taxon>
        <taxon>Pseudomonadati</taxon>
        <taxon>Pseudomonadota</taxon>
        <taxon>Alphaproteobacteria</taxon>
        <taxon>Maricaulales</taxon>
        <taxon>Maricaulaceae</taxon>
        <taxon>Marinicauda</taxon>
    </lineage>
</organism>
<evidence type="ECO:0000313" key="12">
    <source>
        <dbReference type="Proteomes" id="UP000305451"/>
    </source>
</evidence>
<protein>
    <recommendedName>
        <fullName evidence="10">4-hydroxy-4-methyl-2-oxoglutarate aldolase</fullName>
        <shortName evidence="10">HMG aldolase</shortName>
        <ecNumber evidence="10">4.1.1.112</ecNumber>
        <ecNumber evidence="10">4.1.3.17</ecNumber>
    </recommendedName>
    <alternativeName>
        <fullName evidence="10">Oxaloacetate decarboxylase</fullName>
    </alternativeName>
</protein>
<keyword evidence="12" id="KW-1185">Reference proteome</keyword>
<evidence type="ECO:0000256" key="10">
    <source>
        <dbReference type="RuleBase" id="RU004338"/>
    </source>
</evidence>
<comment type="cofactor">
    <cofactor evidence="9">
        <name>Mg(2+)</name>
        <dbReference type="ChEBI" id="CHEBI:18420"/>
    </cofactor>
</comment>
<dbReference type="GO" id="GO:0008428">
    <property type="term" value="F:ribonuclease inhibitor activity"/>
    <property type="evidence" value="ECO:0007669"/>
    <property type="project" value="InterPro"/>
</dbReference>
<dbReference type="EC" id="4.1.1.112" evidence="10"/>
<dbReference type="EMBL" id="SRXV01000001">
    <property type="protein sequence ID" value="TGY94320.1"/>
    <property type="molecule type" value="Genomic_DNA"/>
</dbReference>
<comment type="subunit">
    <text evidence="4 10">Homotrimer.</text>
</comment>
<feature type="binding site" evidence="9">
    <location>
        <position position="99"/>
    </location>
    <ligand>
        <name>substrate</name>
    </ligand>
</feature>
<dbReference type="Gene3D" id="3.50.30.40">
    <property type="entry name" value="Ribonuclease E inhibitor RraA/RraA-like"/>
    <property type="match status" value="1"/>
</dbReference>
<dbReference type="NCBIfam" id="NF006875">
    <property type="entry name" value="PRK09372.1"/>
    <property type="match status" value="1"/>
</dbReference>
<dbReference type="OrthoDB" id="9812532at2"/>
<comment type="similarity">
    <text evidence="3 10">Belongs to the class II aldolase/RraA-like family.</text>
</comment>
<dbReference type="Proteomes" id="UP000305451">
    <property type="component" value="Unassembled WGS sequence"/>
</dbReference>
<keyword evidence="5 9" id="KW-0479">Metal-binding</keyword>
<evidence type="ECO:0000256" key="1">
    <source>
        <dbReference type="ARBA" id="ARBA00001342"/>
    </source>
</evidence>
<evidence type="ECO:0000256" key="8">
    <source>
        <dbReference type="ARBA" id="ARBA00047973"/>
    </source>
</evidence>
<feature type="binding site" evidence="9">
    <location>
        <begin position="77"/>
        <end position="80"/>
    </location>
    <ligand>
        <name>substrate</name>
    </ligand>
</feature>
<dbReference type="EC" id="4.1.3.17" evidence="10"/>